<dbReference type="SUPFAM" id="SSF53335">
    <property type="entry name" value="S-adenosyl-L-methionine-dependent methyltransferases"/>
    <property type="match status" value="1"/>
</dbReference>
<reference evidence="3 4" key="1">
    <citation type="submission" date="2019-10" db="EMBL/GenBank/DDBJ databases">
        <title>Epibacterium sp. nov., isolated from seawater.</title>
        <authorList>
            <person name="Zhang X."/>
            <person name="Li N."/>
        </authorList>
    </citation>
    <scope>NUCLEOTIDE SEQUENCE [LARGE SCALE GENOMIC DNA]</scope>
    <source>
        <strain evidence="3 4">SM1979</strain>
    </source>
</reference>
<dbReference type="InterPro" id="IPR025714">
    <property type="entry name" value="Methyltranfer_dom"/>
</dbReference>
<accession>A0A843YM22</accession>
<evidence type="ECO:0000259" key="2">
    <source>
        <dbReference type="Pfam" id="PF13847"/>
    </source>
</evidence>
<protein>
    <submittedName>
        <fullName evidence="3">Methyltransferase domain-containing protein</fullName>
    </submittedName>
</protein>
<keyword evidence="3" id="KW-0489">Methyltransferase</keyword>
<dbReference type="Pfam" id="PF13847">
    <property type="entry name" value="Methyltransf_31"/>
    <property type="match status" value="1"/>
</dbReference>
<evidence type="ECO:0000313" key="3">
    <source>
        <dbReference type="EMBL" id="MQQ10239.1"/>
    </source>
</evidence>
<feature type="domain" description="Methyltransferase regulatory" evidence="1">
    <location>
        <begin position="220"/>
        <end position="302"/>
    </location>
</feature>
<dbReference type="InterPro" id="IPR029063">
    <property type="entry name" value="SAM-dependent_MTases_sf"/>
</dbReference>
<dbReference type="InterPro" id="IPR018773">
    <property type="entry name" value="MeTrfase_reg_dom_prd"/>
</dbReference>
<dbReference type="AlphaFoldDB" id="A0A843YM22"/>
<dbReference type="Pfam" id="PF10119">
    <property type="entry name" value="MethyTransf_Reg"/>
    <property type="match status" value="1"/>
</dbReference>
<dbReference type="Proteomes" id="UP000444174">
    <property type="component" value="Unassembled WGS sequence"/>
</dbReference>
<dbReference type="Gene3D" id="3.40.50.150">
    <property type="entry name" value="Vaccinia Virus protein VP39"/>
    <property type="match status" value="1"/>
</dbReference>
<gene>
    <name evidence="3" type="ORF">GFB49_17355</name>
</gene>
<evidence type="ECO:0000313" key="4">
    <source>
        <dbReference type="Proteomes" id="UP000444174"/>
    </source>
</evidence>
<proteinExistence type="predicted"/>
<dbReference type="GO" id="GO:0032259">
    <property type="term" value="P:methylation"/>
    <property type="evidence" value="ECO:0007669"/>
    <property type="project" value="UniProtKB-KW"/>
</dbReference>
<dbReference type="GO" id="GO:0008168">
    <property type="term" value="F:methyltransferase activity"/>
    <property type="evidence" value="ECO:0007669"/>
    <property type="project" value="UniProtKB-KW"/>
</dbReference>
<dbReference type="EMBL" id="WIBF01000013">
    <property type="protein sequence ID" value="MQQ10239.1"/>
    <property type="molecule type" value="Genomic_DNA"/>
</dbReference>
<organism evidence="3 4">
    <name type="scientific">Tritonibacter litoralis</name>
    <dbReference type="NCBI Taxonomy" id="2662264"/>
    <lineage>
        <taxon>Bacteria</taxon>
        <taxon>Pseudomonadati</taxon>
        <taxon>Pseudomonadota</taxon>
        <taxon>Alphaproteobacteria</taxon>
        <taxon>Rhodobacterales</taxon>
        <taxon>Paracoccaceae</taxon>
        <taxon>Tritonibacter</taxon>
    </lineage>
</organism>
<sequence length="514" mass="57908">MTDWTAGYTADLDYTHDFQRELTPSLLAFCATSQGVQHRLDGDTVTYCELGCGYGMAANLLAAANPHIEFYAMDFNPVHILGADKLAKDAALENLHFYEQSFDEFHNEPSLPEQFDVISLHGVYTWVSKDNQQLILDFITKRLKPGGLVYVSYNTLPGWAGAVPLSRMIGELIENGTGPIPDRIEAALEFCEMLQASGAKYFVDNPGLEKRLTKMRKMPKNYLAHEYMNSSWAPMHFTDMAADMSQAKMSYLGSANPMDHLDDLNFQPDQIAMLDKEYDPVRRENLRDILVNEQFRTDIFVRGRQPLTERGAVGAWFHTPFALTRPFTGELPSIRWRLGEVPLEMHQVEPILRTLSQGPATVKELLDKGVFGEMTWGRITHLLTSLAGASHITPCLPLEGLEAREVTCRRMNEAVCKRAEDSEVIHFLASPVTGGGIQVNRFEQLFLLAMSEGRQQPQDWAELVWMILAPQGQRVLKDGRQLETPEENLMELTAQAEAFATKRLPLLKKLGVPF</sequence>
<feature type="domain" description="Methyltransferase" evidence="2">
    <location>
        <begin position="44"/>
        <end position="153"/>
    </location>
</feature>
<dbReference type="RefSeq" id="WP_153217214.1">
    <property type="nucleotide sequence ID" value="NZ_WIBF01000013.1"/>
</dbReference>
<name>A0A843YM22_9RHOB</name>
<keyword evidence="3" id="KW-0808">Transferase</keyword>
<comment type="caution">
    <text evidence="3">The sequence shown here is derived from an EMBL/GenBank/DDBJ whole genome shotgun (WGS) entry which is preliminary data.</text>
</comment>
<evidence type="ECO:0000259" key="1">
    <source>
        <dbReference type="Pfam" id="PF10119"/>
    </source>
</evidence>
<dbReference type="CDD" id="cd02440">
    <property type="entry name" value="AdoMet_MTases"/>
    <property type="match status" value="1"/>
</dbReference>
<keyword evidence="4" id="KW-1185">Reference proteome</keyword>